<proteinExistence type="inferred from homology"/>
<comment type="similarity">
    <text evidence="1">Belongs to the peptidase S10 family.</text>
</comment>
<name>A0A1R3KF97_9ROSI</name>
<evidence type="ECO:0000256" key="3">
    <source>
        <dbReference type="SAM" id="SignalP"/>
    </source>
</evidence>
<feature type="region of interest" description="Disordered" evidence="2">
    <location>
        <begin position="29"/>
        <end position="48"/>
    </location>
</feature>
<dbReference type="Gene3D" id="3.40.50.1820">
    <property type="entry name" value="alpha/beta hydrolase"/>
    <property type="match status" value="2"/>
</dbReference>
<keyword evidence="4" id="KW-0645">Protease</keyword>
<dbReference type="OrthoDB" id="443318at2759"/>
<dbReference type="AlphaFoldDB" id="A0A1R3KF97"/>
<feature type="chain" id="PRO_5012526080" evidence="3">
    <location>
        <begin position="26"/>
        <end position="324"/>
    </location>
</feature>
<dbReference type="PANTHER" id="PTHR11802">
    <property type="entry name" value="SERINE PROTEASE FAMILY S10 SERINE CARBOXYPEPTIDASE"/>
    <property type="match status" value="1"/>
</dbReference>
<reference evidence="5" key="1">
    <citation type="submission" date="2013-09" db="EMBL/GenBank/DDBJ databases">
        <title>Corchorus olitorius genome sequencing.</title>
        <authorList>
            <person name="Alam M."/>
            <person name="Haque M.S."/>
            <person name="Islam M.S."/>
            <person name="Emdad E.M."/>
            <person name="Islam M.M."/>
            <person name="Ahmed B."/>
            <person name="Halim A."/>
            <person name="Hossen Q.M.M."/>
            <person name="Hossain M.Z."/>
            <person name="Ahmed R."/>
            <person name="Khan M.M."/>
            <person name="Islam R."/>
            <person name="Rashid M.M."/>
            <person name="Khan S.A."/>
            <person name="Rahman M.S."/>
            <person name="Alam M."/>
            <person name="Yahiya A.S."/>
            <person name="Khan M.S."/>
            <person name="Azam M.S."/>
            <person name="Haque T."/>
            <person name="Lashkar M.Z.H."/>
            <person name="Akhand A.I."/>
            <person name="Morshed G."/>
            <person name="Roy S."/>
            <person name="Uddin K.S."/>
            <person name="Rabeya T."/>
            <person name="Hossain A.S."/>
            <person name="Chowdhury A."/>
            <person name="Snigdha A.R."/>
            <person name="Mortoza M.S."/>
            <person name="Matin S.A."/>
            <person name="Hoque S.M.E."/>
            <person name="Islam M.K."/>
            <person name="Roy D.K."/>
            <person name="Haider R."/>
            <person name="Moosa M.M."/>
            <person name="Elias S.M."/>
            <person name="Hasan A.M."/>
            <person name="Jahan S."/>
            <person name="Shafiuddin M."/>
            <person name="Mahmood N."/>
            <person name="Shommy N.S."/>
        </authorList>
    </citation>
    <scope>NUCLEOTIDE SEQUENCE [LARGE SCALE GENOMIC DNA]</scope>
    <source>
        <strain evidence="5">cv. O-4</strain>
    </source>
</reference>
<evidence type="ECO:0000313" key="5">
    <source>
        <dbReference type="Proteomes" id="UP000187203"/>
    </source>
</evidence>
<dbReference type="SUPFAM" id="SSF53474">
    <property type="entry name" value="alpha/beta-Hydrolases"/>
    <property type="match status" value="1"/>
</dbReference>
<dbReference type="Proteomes" id="UP000187203">
    <property type="component" value="Unassembled WGS sequence"/>
</dbReference>
<dbReference type="GO" id="GO:0005773">
    <property type="term" value="C:vacuole"/>
    <property type="evidence" value="ECO:0007669"/>
    <property type="project" value="TreeGrafter"/>
</dbReference>
<dbReference type="GO" id="GO:0004185">
    <property type="term" value="F:serine-type carboxypeptidase activity"/>
    <property type="evidence" value="ECO:0007669"/>
    <property type="project" value="InterPro"/>
</dbReference>
<evidence type="ECO:0000313" key="4">
    <source>
        <dbReference type="EMBL" id="OMP05745.1"/>
    </source>
</evidence>
<keyword evidence="5" id="KW-1185">Reference proteome</keyword>
<accession>A0A1R3KF97</accession>
<keyword evidence="4" id="KW-0121">Carboxypeptidase</keyword>
<feature type="signal peptide" evidence="3">
    <location>
        <begin position="1"/>
        <end position="25"/>
    </location>
</feature>
<gene>
    <name evidence="4" type="ORF">COLO4_08590</name>
</gene>
<dbReference type="PANTHER" id="PTHR11802:SF280">
    <property type="entry name" value="SERINE CARBOXYPEPTIDASE-LIKE 35"/>
    <property type="match status" value="1"/>
</dbReference>
<protein>
    <submittedName>
        <fullName evidence="4">Peptidase S10, serine carboxypeptidase</fullName>
    </submittedName>
</protein>
<keyword evidence="4" id="KW-0378">Hydrolase</keyword>
<comment type="caution">
    <text evidence="4">The sequence shown here is derived from an EMBL/GenBank/DDBJ whole genome shotgun (WGS) entry which is preliminary data.</text>
</comment>
<dbReference type="InterPro" id="IPR001563">
    <property type="entry name" value="Peptidase_S10"/>
</dbReference>
<dbReference type="InterPro" id="IPR029058">
    <property type="entry name" value="AB_hydrolase_fold"/>
</dbReference>
<organism evidence="4 5">
    <name type="scientific">Corchorus olitorius</name>
    <dbReference type="NCBI Taxonomy" id="93759"/>
    <lineage>
        <taxon>Eukaryota</taxon>
        <taxon>Viridiplantae</taxon>
        <taxon>Streptophyta</taxon>
        <taxon>Embryophyta</taxon>
        <taxon>Tracheophyta</taxon>
        <taxon>Spermatophyta</taxon>
        <taxon>Magnoliopsida</taxon>
        <taxon>eudicotyledons</taxon>
        <taxon>Gunneridae</taxon>
        <taxon>Pentapetalae</taxon>
        <taxon>rosids</taxon>
        <taxon>malvids</taxon>
        <taxon>Malvales</taxon>
        <taxon>Malvaceae</taxon>
        <taxon>Grewioideae</taxon>
        <taxon>Apeibeae</taxon>
        <taxon>Corchorus</taxon>
    </lineage>
</organism>
<dbReference type="Pfam" id="PF00450">
    <property type="entry name" value="Peptidase_S10"/>
    <property type="match status" value="1"/>
</dbReference>
<keyword evidence="3" id="KW-0732">Signal</keyword>
<dbReference type="GO" id="GO:0006508">
    <property type="term" value="P:proteolysis"/>
    <property type="evidence" value="ECO:0007669"/>
    <property type="project" value="InterPro"/>
</dbReference>
<sequence>MAKLCTRSFFLSYLVFILVPILAQSRQPHGEEHVQQQQQQQEADRVTNLPGQPPVTFRHYAGYVKLRPQNQKALFYWFFEAQNGAASHKPLVLWLNGGHYVPQLADLIYEKNKASTKDSYINLKGFMIGNAAINDQTDTSGLVDYAWSHAIISDQLYNKINKACGFKARTNQTPDCGEHLRGFMEAYSDIDIYSIYTPICLDSPGRSRTYPKLHVAPHLLSQHWGYRWEGASDINEIQHKQNGIKNKRRMEGMVPQEPSGWMGGDIRRRSDVGHSAWRGPSSPGLRSRSVPFSLHPFSRCQHLAIFTFLAFKSAASASAALSIT</sequence>
<evidence type="ECO:0000256" key="2">
    <source>
        <dbReference type="SAM" id="MobiDB-lite"/>
    </source>
</evidence>
<dbReference type="EMBL" id="AWUE01013880">
    <property type="protein sequence ID" value="OMP05745.1"/>
    <property type="molecule type" value="Genomic_DNA"/>
</dbReference>
<evidence type="ECO:0000256" key="1">
    <source>
        <dbReference type="ARBA" id="ARBA00009431"/>
    </source>
</evidence>
<dbReference type="STRING" id="93759.A0A1R3KF97"/>